<gene>
    <name evidence="2" type="ORF">ENR21_05320</name>
    <name evidence="1" type="ORF">ENW66_05010</name>
</gene>
<organism evidence="2">
    <name type="scientific">Archaeoglobus fulgidus</name>
    <dbReference type="NCBI Taxonomy" id="2234"/>
    <lineage>
        <taxon>Archaea</taxon>
        <taxon>Methanobacteriati</taxon>
        <taxon>Methanobacteriota</taxon>
        <taxon>Archaeoglobi</taxon>
        <taxon>Archaeoglobales</taxon>
        <taxon>Archaeoglobaceae</taxon>
        <taxon>Archaeoglobus</taxon>
    </lineage>
</organism>
<evidence type="ECO:0008006" key="3">
    <source>
        <dbReference type="Google" id="ProtNLM"/>
    </source>
</evidence>
<proteinExistence type="predicted"/>
<dbReference type="AlphaFoldDB" id="A0A7C3VKD6"/>
<comment type="caution">
    <text evidence="2">The sequence shown here is derived from an EMBL/GenBank/DDBJ whole genome shotgun (WGS) entry which is preliminary data.</text>
</comment>
<evidence type="ECO:0000313" key="2">
    <source>
        <dbReference type="EMBL" id="HGF87798.1"/>
    </source>
</evidence>
<protein>
    <recommendedName>
        <fullName evidence="3">KaiC-like domain-containing protein</fullName>
    </recommendedName>
</protein>
<dbReference type="Gene3D" id="3.40.50.300">
    <property type="entry name" value="P-loop containing nucleotide triphosphate hydrolases"/>
    <property type="match status" value="1"/>
</dbReference>
<evidence type="ECO:0000313" key="1">
    <source>
        <dbReference type="EMBL" id="HFW32293.1"/>
    </source>
</evidence>
<dbReference type="Pfam" id="PF23442">
    <property type="entry name" value="DUF7125"/>
    <property type="match status" value="1"/>
</dbReference>
<reference evidence="2" key="1">
    <citation type="journal article" date="2020" name="mSystems">
        <title>Genome- and Community-Level Interaction Insights into Carbon Utilization and Element Cycling Functions of Hydrothermarchaeota in Hydrothermal Sediment.</title>
        <authorList>
            <person name="Zhou Z."/>
            <person name="Liu Y."/>
            <person name="Xu W."/>
            <person name="Pan J."/>
            <person name="Luo Z.H."/>
            <person name="Li M."/>
        </authorList>
    </citation>
    <scope>NUCLEOTIDE SEQUENCE [LARGE SCALE GENOMIC DNA]</scope>
    <source>
        <strain evidence="2">SpSt-38</strain>
        <strain evidence="1">SpSt-87</strain>
    </source>
</reference>
<dbReference type="EMBL" id="DSQD01000167">
    <property type="protein sequence ID" value="HGF87798.1"/>
    <property type="molecule type" value="Genomic_DNA"/>
</dbReference>
<sequence length="251" mass="28495">MTEIFPTGIEFLDKQLGGFPPGLVVLYENAGAGGREFAITSIFNNSDKFKIRYLSISKPADVVRKELETVFPERGEVPEVEVVSLADFYFKDTLVPIKWVSGRGAGIELLKGEKNLLAKLVEFFDSLESNSYVFLDSLTDLARAAINRLDWESFVDLLKGIRVLCLRNGILLTALLTSEVFEKGKEEEILDQADGIVVFEWSVEKDAIQRWMYFRKFLGLLPKLERERIVKYSVKIDPAIGFTISRIMRVI</sequence>
<name>A0A7C3VKD6_ARCFL</name>
<dbReference type="EMBL" id="DTLB01000031">
    <property type="protein sequence ID" value="HFW32293.1"/>
    <property type="molecule type" value="Genomic_DNA"/>
</dbReference>
<dbReference type="InterPro" id="IPR027417">
    <property type="entry name" value="P-loop_NTPase"/>
</dbReference>
<dbReference type="SUPFAM" id="SSF52540">
    <property type="entry name" value="P-loop containing nucleoside triphosphate hydrolases"/>
    <property type="match status" value="1"/>
</dbReference>
<accession>A0A7C3VKD6</accession>
<dbReference type="InterPro" id="IPR055549">
    <property type="entry name" value="DUF7125"/>
</dbReference>